<keyword evidence="1" id="KW-0863">Zinc-finger</keyword>
<reference evidence="4 5" key="1">
    <citation type="submission" date="2016-02" db="EMBL/GenBank/DDBJ databases">
        <title>Discovery of a natural microsporidian pathogen with a broad tissue tropism in Caenorhabditis elegans.</title>
        <authorList>
            <person name="Luallen R.J."/>
            <person name="Reinke A.W."/>
            <person name="Tong L."/>
            <person name="Botts M.R."/>
            <person name="Felix M.-A."/>
            <person name="Troemel E.R."/>
        </authorList>
    </citation>
    <scope>NUCLEOTIDE SEQUENCE [LARGE SCALE GENOMIC DNA]</scope>
    <source>
        <strain evidence="4 5">JUm2807</strain>
    </source>
</reference>
<dbReference type="SUPFAM" id="SSF57850">
    <property type="entry name" value="RING/U-box"/>
    <property type="match status" value="1"/>
</dbReference>
<keyword evidence="2" id="KW-0472">Membrane</keyword>
<dbReference type="Proteomes" id="UP000185944">
    <property type="component" value="Unassembled WGS sequence"/>
</dbReference>
<dbReference type="AlphaFoldDB" id="A0A177EGS7"/>
<keyword evidence="5" id="KW-1185">Reference proteome</keyword>
<keyword evidence="1" id="KW-0862">Zinc</keyword>
<comment type="caution">
    <text evidence="4">The sequence shown here is derived from an EMBL/GenBank/DDBJ whole genome shotgun (WGS) entry which is preliminary data.</text>
</comment>
<dbReference type="RefSeq" id="XP_067544894.1">
    <property type="nucleotide sequence ID" value="XM_067689004.1"/>
</dbReference>
<dbReference type="InterPro" id="IPR001841">
    <property type="entry name" value="Znf_RING"/>
</dbReference>
<name>A0A177EGS7_9MICR</name>
<accession>A0A177EGS7</accession>
<evidence type="ECO:0000259" key="3">
    <source>
        <dbReference type="PROSITE" id="PS50089"/>
    </source>
</evidence>
<keyword evidence="2" id="KW-1133">Transmembrane helix</keyword>
<gene>
    <name evidence="4" type="ORF">NEDG_01586</name>
</gene>
<sequence length="576" mass="63915">MHQSRRAQPCRETPPNKRDTFWLGAVLALLAAIQCSVVTENINKTIAFFKISGVELLRDNENYVLELQGPVCIFLDRYKVSTIPSLLNQSLTYHKITVFGFSQTKKEHSVGAEAKLLGYIVSALGPVKAKHLFFSGFGCTRKEMAAGETSLDRTVNISEYARGFEPEDSFFMIGVENMMEETAEMILSIYTFSVSTTLLIQYAHINTLFFLDRINLDNIVGLFVNGNTPFESLECRLLTGGLITESISLSVPEDPASLPVEHLPQIFKNVKEFIGLPLWIFEQLSMETVGQLVVSSIEIFKLSDMDGLKTQMEDKRKEVVSRQNKSIKTVYLNFSVETPLTEEAFTLAMQWVGMHFKGVESVALQLKAVDTLLVKMNGRRIYLSGMLQTKAIYLKSSFTCFPLSSEAVQKKLYASAFLAPSAPTEMYVLASSMFAPWLEKRLEASLDSQTSVPPPASGQNSSGDSEKYLCPVCPQTAAQTPKKLVVFKCGHYACYKCVIVLAKSSFYDIPAISCPLCGQDIKYAKLYEVSEDTTGRYTLVNDISLVKHFILAVNGVQGPAKQPAKLGVQVVNQPAL</sequence>
<dbReference type="Gene3D" id="3.30.40.10">
    <property type="entry name" value="Zinc/RING finger domain, C3HC4 (zinc finger)"/>
    <property type="match status" value="1"/>
</dbReference>
<organism evidence="4 5">
    <name type="scientific">Nematocida displodere</name>
    <dbReference type="NCBI Taxonomy" id="1805483"/>
    <lineage>
        <taxon>Eukaryota</taxon>
        <taxon>Fungi</taxon>
        <taxon>Fungi incertae sedis</taxon>
        <taxon>Microsporidia</taxon>
        <taxon>Nematocida</taxon>
    </lineage>
</organism>
<dbReference type="VEuPathDB" id="MicrosporidiaDB:NEDG_01586"/>
<dbReference type="GO" id="GO:0008270">
    <property type="term" value="F:zinc ion binding"/>
    <property type="evidence" value="ECO:0007669"/>
    <property type="project" value="UniProtKB-KW"/>
</dbReference>
<keyword evidence="1" id="KW-0479">Metal-binding</keyword>
<feature type="transmembrane region" description="Helical" evidence="2">
    <location>
        <begin position="21"/>
        <end position="39"/>
    </location>
</feature>
<evidence type="ECO:0000313" key="5">
    <source>
        <dbReference type="Proteomes" id="UP000185944"/>
    </source>
</evidence>
<feature type="domain" description="RING-type" evidence="3">
    <location>
        <begin position="470"/>
        <end position="517"/>
    </location>
</feature>
<protein>
    <recommendedName>
        <fullName evidence="3">RING-type domain-containing protein</fullName>
    </recommendedName>
</protein>
<dbReference type="SMART" id="SM00184">
    <property type="entry name" value="RING"/>
    <property type="match status" value="1"/>
</dbReference>
<evidence type="ECO:0000313" key="4">
    <source>
        <dbReference type="EMBL" id="OAG31173.1"/>
    </source>
</evidence>
<dbReference type="GeneID" id="93647936"/>
<dbReference type="EMBL" id="LTDL01000021">
    <property type="protein sequence ID" value="OAG31173.1"/>
    <property type="molecule type" value="Genomic_DNA"/>
</dbReference>
<evidence type="ECO:0000256" key="2">
    <source>
        <dbReference type="SAM" id="Phobius"/>
    </source>
</evidence>
<dbReference type="InterPro" id="IPR013083">
    <property type="entry name" value="Znf_RING/FYVE/PHD"/>
</dbReference>
<proteinExistence type="predicted"/>
<evidence type="ECO:0000256" key="1">
    <source>
        <dbReference type="PROSITE-ProRule" id="PRU00175"/>
    </source>
</evidence>
<dbReference type="PROSITE" id="PS50089">
    <property type="entry name" value="ZF_RING_2"/>
    <property type="match status" value="1"/>
</dbReference>
<keyword evidence="2" id="KW-0812">Transmembrane</keyword>